<organism evidence="2 3">
    <name type="scientific">Trifolium subterraneum</name>
    <name type="common">Subterranean clover</name>
    <dbReference type="NCBI Taxonomy" id="3900"/>
    <lineage>
        <taxon>Eukaryota</taxon>
        <taxon>Viridiplantae</taxon>
        <taxon>Streptophyta</taxon>
        <taxon>Embryophyta</taxon>
        <taxon>Tracheophyta</taxon>
        <taxon>Spermatophyta</taxon>
        <taxon>Magnoliopsida</taxon>
        <taxon>eudicotyledons</taxon>
        <taxon>Gunneridae</taxon>
        <taxon>Pentapetalae</taxon>
        <taxon>rosids</taxon>
        <taxon>fabids</taxon>
        <taxon>Fabales</taxon>
        <taxon>Fabaceae</taxon>
        <taxon>Papilionoideae</taxon>
        <taxon>50 kb inversion clade</taxon>
        <taxon>NPAAA clade</taxon>
        <taxon>Hologalegina</taxon>
        <taxon>IRL clade</taxon>
        <taxon>Trifolieae</taxon>
        <taxon>Trifolium</taxon>
    </lineage>
</organism>
<proteinExistence type="predicted"/>
<accession>A0A2Z6LPW6</accession>
<feature type="region of interest" description="Disordered" evidence="1">
    <location>
        <begin position="101"/>
        <end position="133"/>
    </location>
</feature>
<dbReference type="EMBL" id="DF973221">
    <property type="protein sequence ID" value="GAU20844.1"/>
    <property type="molecule type" value="Genomic_DNA"/>
</dbReference>
<dbReference type="Proteomes" id="UP000242715">
    <property type="component" value="Unassembled WGS sequence"/>
</dbReference>
<evidence type="ECO:0000313" key="2">
    <source>
        <dbReference type="EMBL" id="GAU20844.1"/>
    </source>
</evidence>
<evidence type="ECO:0000256" key="1">
    <source>
        <dbReference type="SAM" id="MobiDB-lite"/>
    </source>
</evidence>
<dbReference type="AlphaFoldDB" id="A0A2Z6LPW6"/>
<evidence type="ECO:0000313" key="3">
    <source>
        <dbReference type="Proteomes" id="UP000242715"/>
    </source>
</evidence>
<keyword evidence="3" id="KW-1185">Reference proteome</keyword>
<protein>
    <submittedName>
        <fullName evidence="2">Uncharacterized protein</fullName>
    </submittedName>
</protein>
<gene>
    <name evidence="2" type="ORF">TSUD_120360</name>
</gene>
<sequence length="328" mass="35700">MNGRSGLEVEDDGGRKKTRALTMGDLRPLELQVQEESLTLLKQSKVGFFRDSMDFQTFQSRLLLGGHQEVNATYMGGNMVLLQGSCERVLAEALKGFQVEEGYRSSDRSNSNSDERAWKGDDGDIFSDGRTDSDRSESYQVLLVQQGESSQKEIVAIEEKEDVRSADLGSAVGEMMEKESVTDPMGVGHVVEVGECDNQVLGSVGVRGNGEVGQDVDLPNILIISDERMCDVACSPVPLEAGPLLVNEGSMVGPNGLDPSVGPCVPHWNPFVDPVEEVDHGPTHQIGVMDTLVVGPGIGGNVLELCEVEKTRRKKIFNKLERCYVKDV</sequence>
<reference evidence="3" key="1">
    <citation type="journal article" date="2017" name="Front. Plant Sci.">
        <title>Climate Clever Clovers: New Paradigm to Reduce the Environmental Footprint of Ruminants by Breeding Low Methanogenic Forages Utilizing Haplotype Variation.</title>
        <authorList>
            <person name="Kaur P."/>
            <person name="Appels R."/>
            <person name="Bayer P.E."/>
            <person name="Keeble-Gagnere G."/>
            <person name="Wang J."/>
            <person name="Hirakawa H."/>
            <person name="Shirasawa K."/>
            <person name="Vercoe P."/>
            <person name="Stefanova K."/>
            <person name="Durmic Z."/>
            <person name="Nichols P."/>
            <person name="Revell C."/>
            <person name="Isobe S.N."/>
            <person name="Edwards D."/>
            <person name="Erskine W."/>
        </authorList>
    </citation>
    <scope>NUCLEOTIDE SEQUENCE [LARGE SCALE GENOMIC DNA]</scope>
    <source>
        <strain evidence="3">cv. Daliak</strain>
    </source>
</reference>
<feature type="region of interest" description="Disordered" evidence="1">
    <location>
        <begin position="1"/>
        <end position="21"/>
    </location>
</feature>
<name>A0A2Z6LPW6_TRISU</name>